<sequence>MNLPADAPRASHDPRPTDSRPAEARDTGSGRDSGDGAPRETRERTTPPARAARPPDDLLASRREARWNFRHSEKLRSQAARTRRPLEGDALAADEDAPEPLRATSPPHDRDDGAPGFGHPEPREPARPPGTAAERGSARAAAERDEIRTAGDWEPHRAAPERDAAGASAAEQAEEQEAPFPAAEVDRLRQRWRELQSDFVDDPPASVQDADRLVGDVLNILTAALADQRRALAERGDDAGRDTEELRLTLRAYRSFLERLLRAGG</sequence>
<keyword evidence="3" id="KW-1185">Reference proteome</keyword>
<evidence type="ECO:0000256" key="1">
    <source>
        <dbReference type="SAM" id="MobiDB-lite"/>
    </source>
</evidence>
<evidence type="ECO:0000313" key="3">
    <source>
        <dbReference type="Proteomes" id="UP001596540"/>
    </source>
</evidence>
<feature type="region of interest" description="Disordered" evidence="1">
    <location>
        <begin position="1"/>
        <end position="185"/>
    </location>
</feature>
<feature type="compositionally biased region" description="Basic and acidic residues" evidence="1">
    <location>
        <begin position="141"/>
        <end position="164"/>
    </location>
</feature>
<reference evidence="3" key="1">
    <citation type="journal article" date="2019" name="Int. J. Syst. Evol. Microbiol.">
        <title>The Global Catalogue of Microorganisms (GCM) 10K type strain sequencing project: providing services to taxonomists for standard genome sequencing and annotation.</title>
        <authorList>
            <consortium name="The Broad Institute Genomics Platform"/>
            <consortium name="The Broad Institute Genome Sequencing Center for Infectious Disease"/>
            <person name="Wu L."/>
            <person name="Ma J."/>
        </authorList>
    </citation>
    <scope>NUCLEOTIDE SEQUENCE [LARGE SCALE GENOMIC DNA]</scope>
    <source>
        <strain evidence="3">CGMCC 4.7382</strain>
    </source>
</reference>
<evidence type="ECO:0000313" key="2">
    <source>
        <dbReference type="EMBL" id="MFC7328505.1"/>
    </source>
</evidence>
<comment type="caution">
    <text evidence="2">The sequence shown here is derived from an EMBL/GenBank/DDBJ whole genome shotgun (WGS) entry which is preliminary data.</text>
</comment>
<accession>A0ABW2KGE6</accession>
<gene>
    <name evidence="2" type="ORF">ACFQRF_12205</name>
</gene>
<dbReference type="Proteomes" id="UP001596540">
    <property type="component" value="Unassembled WGS sequence"/>
</dbReference>
<dbReference type="RefSeq" id="WP_379871161.1">
    <property type="nucleotide sequence ID" value="NZ_JBHTBH010000005.1"/>
</dbReference>
<feature type="compositionally biased region" description="Basic and acidic residues" evidence="1">
    <location>
        <begin position="53"/>
        <end position="76"/>
    </location>
</feature>
<proteinExistence type="predicted"/>
<name>A0ABW2KGE6_9ACTN</name>
<feature type="compositionally biased region" description="Basic and acidic residues" evidence="1">
    <location>
        <begin position="9"/>
        <end position="45"/>
    </location>
</feature>
<organism evidence="2 3">
    <name type="scientific">Marinactinospora rubrisoli</name>
    <dbReference type="NCBI Taxonomy" id="2715399"/>
    <lineage>
        <taxon>Bacteria</taxon>
        <taxon>Bacillati</taxon>
        <taxon>Actinomycetota</taxon>
        <taxon>Actinomycetes</taxon>
        <taxon>Streptosporangiales</taxon>
        <taxon>Nocardiopsidaceae</taxon>
        <taxon>Marinactinospora</taxon>
    </lineage>
</organism>
<protein>
    <submittedName>
        <fullName evidence="2">Uncharacterized protein</fullName>
    </submittedName>
</protein>
<dbReference type="EMBL" id="JBHTBH010000005">
    <property type="protein sequence ID" value="MFC7328505.1"/>
    <property type="molecule type" value="Genomic_DNA"/>
</dbReference>